<name>A0ABM7IHW8_9MYCO</name>
<evidence type="ECO:0000313" key="1">
    <source>
        <dbReference type="EMBL" id="BBX86389.1"/>
    </source>
</evidence>
<gene>
    <name evidence="1" type="ORF">MAUB_42620</name>
</gene>
<keyword evidence="2" id="KW-1185">Reference proteome</keyword>
<reference evidence="1 2" key="1">
    <citation type="journal article" date="2019" name="Emerg. Microbes Infect.">
        <title>Comprehensive subspecies identification of 175 nontuberculous mycobacteria species based on 7547 genomic profiles.</title>
        <authorList>
            <person name="Matsumoto Y."/>
            <person name="Kinjo T."/>
            <person name="Motooka D."/>
            <person name="Nabeya D."/>
            <person name="Jung N."/>
            <person name="Uechi K."/>
            <person name="Horii T."/>
            <person name="Iida T."/>
            <person name="Fujita J."/>
            <person name="Nakamura S."/>
        </authorList>
    </citation>
    <scope>NUCLEOTIDE SEQUENCE [LARGE SCALE GENOMIC DNA]</scope>
    <source>
        <strain evidence="1 2">JCM 15296</strain>
    </source>
</reference>
<evidence type="ECO:0000313" key="2">
    <source>
        <dbReference type="Proteomes" id="UP000465609"/>
    </source>
</evidence>
<organism evidence="1 2">
    <name type="scientific">Mycolicibacterium aubagnense</name>
    <dbReference type="NCBI Taxonomy" id="319707"/>
    <lineage>
        <taxon>Bacteria</taxon>
        <taxon>Bacillati</taxon>
        <taxon>Actinomycetota</taxon>
        <taxon>Actinomycetes</taxon>
        <taxon>Mycobacteriales</taxon>
        <taxon>Mycobacteriaceae</taxon>
        <taxon>Mycolicibacterium</taxon>
    </lineage>
</organism>
<dbReference type="EMBL" id="AP022577">
    <property type="protein sequence ID" value="BBX86389.1"/>
    <property type="molecule type" value="Genomic_DNA"/>
</dbReference>
<dbReference type="Proteomes" id="UP000465609">
    <property type="component" value="Chromosome"/>
</dbReference>
<proteinExistence type="predicted"/>
<protein>
    <submittedName>
        <fullName evidence="1">Uncharacterized protein</fullName>
    </submittedName>
</protein>
<sequence>MEVHALEQHAVHEGIADAIDQRPTQLRLISAPIDVIPNDSAATIAIAAVPTARFAVLEIADDSYWA</sequence>
<accession>A0ABM7IHW8</accession>